<sequence>MPGPRKGAEVSMMGHVVRLMAKRHRKTAELADCTAVA</sequence>
<dbReference type="AlphaFoldDB" id="A0A0W8G6W7"/>
<proteinExistence type="predicted"/>
<evidence type="ECO:0000313" key="1">
    <source>
        <dbReference type="EMBL" id="KUG28901.1"/>
    </source>
</evidence>
<reference evidence="1" key="1">
    <citation type="journal article" date="2015" name="Proc. Natl. Acad. Sci. U.S.A.">
        <title>Networks of energetic and metabolic interactions define dynamics in microbial communities.</title>
        <authorList>
            <person name="Embree M."/>
            <person name="Liu J.K."/>
            <person name="Al-Bassam M.M."/>
            <person name="Zengler K."/>
        </authorList>
    </citation>
    <scope>NUCLEOTIDE SEQUENCE</scope>
</reference>
<dbReference type="EMBL" id="LNQE01000159">
    <property type="protein sequence ID" value="KUG28901.1"/>
    <property type="molecule type" value="Genomic_DNA"/>
</dbReference>
<organism evidence="1">
    <name type="scientific">hydrocarbon metagenome</name>
    <dbReference type="NCBI Taxonomy" id="938273"/>
    <lineage>
        <taxon>unclassified sequences</taxon>
        <taxon>metagenomes</taxon>
        <taxon>ecological metagenomes</taxon>
    </lineage>
</organism>
<protein>
    <submittedName>
        <fullName evidence="1">Uncharacterized protein</fullName>
    </submittedName>
</protein>
<name>A0A0W8G6W7_9ZZZZ</name>
<gene>
    <name evidence="1" type="ORF">ASZ90_001218</name>
</gene>
<comment type="caution">
    <text evidence="1">The sequence shown here is derived from an EMBL/GenBank/DDBJ whole genome shotgun (WGS) entry which is preliminary data.</text>
</comment>
<accession>A0A0W8G6W7</accession>